<dbReference type="EMBL" id="LOBU02000002">
    <property type="protein sequence ID" value="OKA10835.1"/>
    <property type="molecule type" value="Genomic_DNA"/>
</dbReference>
<reference evidence="2 4" key="1">
    <citation type="submission" date="2015-12" db="EMBL/GenBank/DDBJ databases">
        <title>Amycolatopsis regifaucium genome sequencing and assembly.</title>
        <authorList>
            <person name="Mayilraj S."/>
        </authorList>
    </citation>
    <scope>NUCLEOTIDE SEQUENCE [LARGE SCALE GENOMIC DNA]</scope>
    <source>
        <strain evidence="2 4">GY080</strain>
    </source>
</reference>
<keyword evidence="1" id="KW-0472">Membrane</keyword>
<evidence type="ECO:0000313" key="3">
    <source>
        <dbReference type="EMBL" id="OKA10835.1"/>
    </source>
</evidence>
<evidence type="ECO:0000313" key="5">
    <source>
        <dbReference type="Proteomes" id="UP000186883"/>
    </source>
</evidence>
<gene>
    <name evidence="3" type="ORF">ATP06_0201385</name>
    <name evidence="2" type="ORF">AVL48_25575</name>
</gene>
<sequence>MIELLGILLLVQGGGGLINRLLDGGDRSWFVQLHLLPPGMHIVASALMVAAGIGVLFAERARKQRRGSGSD</sequence>
<accession>A0A154MR31</accession>
<dbReference type="OrthoDB" id="3638712at2"/>
<dbReference type="EMBL" id="LQCI01000005">
    <property type="protein sequence ID" value="KZB86756.1"/>
    <property type="molecule type" value="Genomic_DNA"/>
</dbReference>
<organism evidence="2 4">
    <name type="scientific">Amycolatopsis regifaucium</name>
    <dbReference type="NCBI Taxonomy" id="546365"/>
    <lineage>
        <taxon>Bacteria</taxon>
        <taxon>Bacillati</taxon>
        <taxon>Actinomycetota</taxon>
        <taxon>Actinomycetes</taxon>
        <taxon>Pseudonocardiales</taxon>
        <taxon>Pseudonocardiaceae</taxon>
        <taxon>Amycolatopsis</taxon>
    </lineage>
</organism>
<keyword evidence="1" id="KW-0812">Transmembrane</keyword>
<evidence type="ECO:0000313" key="4">
    <source>
        <dbReference type="Proteomes" id="UP000076321"/>
    </source>
</evidence>
<feature type="transmembrane region" description="Helical" evidence="1">
    <location>
        <begin position="40"/>
        <end position="58"/>
    </location>
</feature>
<proteinExistence type="predicted"/>
<name>A0A154MR31_9PSEU</name>
<keyword evidence="5" id="KW-1185">Reference proteome</keyword>
<reference evidence="3 5" key="2">
    <citation type="submission" date="2016-11" db="EMBL/GenBank/DDBJ databases">
        <title>Genome sequencing of Amycolatopsis regifaucium.</title>
        <authorList>
            <person name="Mayilraj S."/>
            <person name="Kaur N."/>
        </authorList>
    </citation>
    <scope>NUCLEOTIDE SEQUENCE [LARGE SCALE GENOMIC DNA]</scope>
    <source>
        <strain evidence="3 5">GY080</strain>
    </source>
</reference>
<evidence type="ECO:0000313" key="2">
    <source>
        <dbReference type="EMBL" id="KZB86756.1"/>
    </source>
</evidence>
<dbReference type="Proteomes" id="UP000186883">
    <property type="component" value="Unassembled WGS sequence"/>
</dbReference>
<keyword evidence="1" id="KW-1133">Transmembrane helix</keyword>
<dbReference type="Proteomes" id="UP000076321">
    <property type="component" value="Unassembled WGS sequence"/>
</dbReference>
<dbReference type="RefSeq" id="WP_061987180.1">
    <property type="nucleotide sequence ID" value="NZ_FOPQ01000009.1"/>
</dbReference>
<protein>
    <submittedName>
        <fullName evidence="2">Uncharacterized protein</fullName>
    </submittedName>
</protein>
<dbReference type="AlphaFoldDB" id="A0A154MR31"/>
<evidence type="ECO:0000256" key="1">
    <source>
        <dbReference type="SAM" id="Phobius"/>
    </source>
</evidence>
<comment type="caution">
    <text evidence="2">The sequence shown here is derived from an EMBL/GenBank/DDBJ whole genome shotgun (WGS) entry which is preliminary data.</text>
</comment>